<dbReference type="AlphaFoldDB" id="A0A3P6TV21"/>
<protein>
    <submittedName>
        <fullName evidence="1">Uncharacterized protein</fullName>
    </submittedName>
</protein>
<dbReference type="EMBL" id="UYRX01000007">
    <property type="protein sequence ID" value="VDK68041.1"/>
    <property type="molecule type" value="Genomic_DNA"/>
</dbReference>
<reference evidence="1 2" key="1">
    <citation type="submission" date="2018-08" db="EMBL/GenBank/DDBJ databases">
        <authorList>
            <person name="Laetsch R D."/>
            <person name="Stevens L."/>
            <person name="Kumar S."/>
            <person name="Blaxter L. M."/>
        </authorList>
    </citation>
    <scope>NUCLEOTIDE SEQUENCE [LARGE SCALE GENOMIC DNA]</scope>
</reference>
<name>A0A3P6TV21_LITSI</name>
<dbReference type="Proteomes" id="UP000277928">
    <property type="component" value="Unassembled WGS sequence"/>
</dbReference>
<proteinExistence type="predicted"/>
<evidence type="ECO:0000313" key="2">
    <source>
        <dbReference type="Proteomes" id="UP000277928"/>
    </source>
</evidence>
<keyword evidence="2" id="KW-1185">Reference proteome</keyword>
<organism evidence="1 2">
    <name type="scientific">Litomosoides sigmodontis</name>
    <name type="common">Filarial nematode worm</name>
    <dbReference type="NCBI Taxonomy" id="42156"/>
    <lineage>
        <taxon>Eukaryota</taxon>
        <taxon>Metazoa</taxon>
        <taxon>Ecdysozoa</taxon>
        <taxon>Nematoda</taxon>
        <taxon>Chromadorea</taxon>
        <taxon>Rhabditida</taxon>
        <taxon>Spirurina</taxon>
        <taxon>Spiruromorpha</taxon>
        <taxon>Filarioidea</taxon>
        <taxon>Onchocercidae</taxon>
        <taxon>Litomosoides</taxon>
    </lineage>
</organism>
<sequence>MNYSYSPLQPNNELQLEACSSGIHYLKQWISAWRAVVVISWRITNMTNRLSHVSRDGETTLSLNRKFAIIVVSLLPKDCSDR</sequence>
<gene>
    <name evidence="1" type="ORF">NLS_LOCUS295</name>
</gene>
<evidence type="ECO:0000313" key="1">
    <source>
        <dbReference type="EMBL" id="VDK68041.1"/>
    </source>
</evidence>
<accession>A0A3P6TV21</accession>